<evidence type="ECO:0000313" key="1">
    <source>
        <dbReference type="EMBL" id="CAK9040651.1"/>
    </source>
</evidence>
<sequence>MTEGVVLCADLFGHGHRCRQQISSTTAELSSVSKRLKEPLKMQKEAQLAESELLMTKTRLADAEPLDPITQRSW</sequence>
<feature type="non-terminal residue" evidence="1">
    <location>
        <position position="74"/>
    </location>
</feature>
<organism evidence="1 2">
    <name type="scientific">Durusdinium trenchii</name>
    <dbReference type="NCBI Taxonomy" id="1381693"/>
    <lineage>
        <taxon>Eukaryota</taxon>
        <taxon>Sar</taxon>
        <taxon>Alveolata</taxon>
        <taxon>Dinophyceae</taxon>
        <taxon>Suessiales</taxon>
        <taxon>Symbiodiniaceae</taxon>
        <taxon>Durusdinium</taxon>
    </lineage>
</organism>
<keyword evidence="2" id="KW-1185">Reference proteome</keyword>
<comment type="caution">
    <text evidence="1">The sequence shown here is derived from an EMBL/GenBank/DDBJ whole genome shotgun (WGS) entry which is preliminary data.</text>
</comment>
<dbReference type="Proteomes" id="UP001642464">
    <property type="component" value="Unassembled WGS sequence"/>
</dbReference>
<reference evidence="1 2" key="1">
    <citation type="submission" date="2024-02" db="EMBL/GenBank/DDBJ databases">
        <authorList>
            <person name="Chen Y."/>
            <person name="Shah S."/>
            <person name="Dougan E. K."/>
            <person name="Thang M."/>
            <person name="Chan C."/>
        </authorList>
    </citation>
    <scope>NUCLEOTIDE SEQUENCE [LARGE SCALE GENOMIC DNA]</scope>
</reference>
<evidence type="ECO:0000313" key="2">
    <source>
        <dbReference type="Proteomes" id="UP001642464"/>
    </source>
</evidence>
<name>A0ABP0LN58_9DINO</name>
<protein>
    <submittedName>
        <fullName evidence="1">Uncharacterized protein</fullName>
    </submittedName>
</protein>
<accession>A0ABP0LN58</accession>
<gene>
    <name evidence="1" type="ORF">SCF082_LOCUS23590</name>
</gene>
<dbReference type="EMBL" id="CAXAMM010017213">
    <property type="protein sequence ID" value="CAK9040651.1"/>
    <property type="molecule type" value="Genomic_DNA"/>
</dbReference>
<proteinExistence type="predicted"/>